<sequence length="132" mass="14353">MLVHADARGIHSHGAVRVEYYSERISKGVQQSPAFHLEKPALQRHSDRRQWCRTRGGQAEHGSRHRDGEENGVAVVGVRRIGHSGALSYFVQQAARAGMVGICQPIRSDGGVPRSTTAPTPSPSPHRAKAMS</sequence>
<comment type="caution">
    <text evidence="4">The sequence shown here is derived from an EMBL/GenBank/DDBJ whole genome shotgun (WGS) entry which is preliminary data.</text>
</comment>
<organism evidence="4">
    <name type="scientific">Serratia marcescens</name>
    <dbReference type="NCBI Taxonomy" id="615"/>
    <lineage>
        <taxon>Bacteria</taxon>
        <taxon>Pseudomonadati</taxon>
        <taxon>Pseudomonadota</taxon>
        <taxon>Gammaproteobacteria</taxon>
        <taxon>Enterobacterales</taxon>
        <taxon>Yersiniaceae</taxon>
        <taxon>Serratia</taxon>
    </lineage>
</organism>
<evidence type="ECO:0000256" key="3">
    <source>
        <dbReference type="SAM" id="MobiDB-lite"/>
    </source>
</evidence>
<dbReference type="Gene3D" id="3.30.1370.60">
    <property type="entry name" value="Hypothetical oxidoreductase yiak, domain 2"/>
    <property type="match status" value="1"/>
</dbReference>
<dbReference type="Pfam" id="PF02615">
    <property type="entry name" value="Ldh_2"/>
    <property type="match status" value="1"/>
</dbReference>
<dbReference type="InterPro" id="IPR043143">
    <property type="entry name" value="Mal/L-sulf/L-lact_DH-like_NADP"/>
</dbReference>
<dbReference type="InterPro" id="IPR036111">
    <property type="entry name" value="Mal/L-sulfo/L-lacto_DH-like_sf"/>
</dbReference>
<comment type="similarity">
    <text evidence="1">Belongs to the LDH2/MDH2 oxidoreductase family.</text>
</comment>
<name>A0A939STF4_SERMA</name>
<dbReference type="AlphaFoldDB" id="A0A939STF4"/>
<proteinExistence type="inferred from homology"/>
<dbReference type="Gene3D" id="1.10.1530.10">
    <property type="match status" value="1"/>
</dbReference>
<dbReference type="SUPFAM" id="SSF89733">
    <property type="entry name" value="L-sulfolactate dehydrogenase-like"/>
    <property type="match status" value="1"/>
</dbReference>
<feature type="region of interest" description="Disordered" evidence="3">
    <location>
        <begin position="105"/>
        <end position="132"/>
    </location>
</feature>
<protein>
    <submittedName>
        <fullName evidence="4">Ldh family oxidoreductase</fullName>
    </submittedName>
</protein>
<accession>A0A939STF4</accession>
<dbReference type="InterPro" id="IPR003767">
    <property type="entry name" value="Malate/L-lactate_DH-like"/>
</dbReference>
<feature type="region of interest" description="Disordered" evidence="3">
    <location>
        <begin position="40"/>
        <end position="71"/>
    </location>
</feature>
<dbReference type="GO" id="GO:0016491">
    <property type="term" value="F:oxidoreductase activity"/>
    <property type="evidence" value="ECO:0007669"/>
    <property type="project" value="UniProtKB-KW"/>
</dbReference>
<gene>
    <name evidence="4" type="ORF">J4732_08830</name>
</gene>
<evidence type="ECO:0000256" key="2">
    <source>
        <dbReference type="ARBA" id="ARBA00023002"/>
    </source>
</evidence>
<dbReference type="PANTHER" id="PTHR11091">
    <property type="entry name" value="OXIDOREDUCTASE-RELATED"/>
    <property type="match status" value="1"/>
</dbReference>
<dbReference type="InterPro" id="IPR043144">
    <property type="entry name" value="Mal/L-sulf/L-lact_DH-like_ah"/>
</dbReference>
<evidence type="ECO:0000313" key="4">
    <source>
        <dbReference type="EMBL" id="MBO2006792.1"/>
    </source>
</evidence>
<dbReference type="EMBL" id="JAGETR010000049">
    <property type="protein sequence ID" value="MBO2006792.1"/>
    <property type="molecule type" value="Genomic_DNA"/>
</dbReference>
<reference evidence="4" key="1">
    <citation type="submission" date="2021-03" db="EMBL/GenBank/DDBJ databases">
        <title>Molecular epidemiology and mechanisms of colistin and carbapenem resistance in Enterobacteriaceae from clinical isolates, the environment and porcine samples in Pretoria, South Africa.</title>
        <authorList>
            <person name="Bogoshi D."/>
            <person name="Mbelle N.M."/>
            <person name="Naidoo V."/>
            <person name="Osei Sekyere J."/>
        </authorList>
    </citation>
    <scope>NUCLEOTIDE SEQUENCE</scope>
    <source>
        <strain evidence="4">C080</strain>
    </source>
</reference>
<dbReference type="PANTHER" id="PTHR11091:SF0">
    <property type="entry name" value="MALATE DEHYDROGENASE"/>
    <property type="match status" value="1"/>
</dbReference>
<evidence type="ECO:0000256" key="1">
    <source>
        <dbReference type="ARBA" id="ARBA00006056"/>
    </source>
</evidence>
<keyword evidence="2" id="KW-0560">Oxidoreductase</keyword>
<feature type="compositionally biased region" description="Basic and acidic residues" evidence="3">
    <location>
        <begin position="40"/>
        <end position="50"/>
    </location>
</feature>